<evidence type="ECO:0000313" key="1">
    <source>
        <dbReference type="EMBL" id="SCZ90963.1"/>
    </source>
</evidence>
<keyword evidence="2" id="KW-1185">Reference proteome</keyword>
<dbReference type="Proteomes" id="UP000249723">
    <property type="component" value="Unassembled WGS sequence"/>
</dbReference>
<protein>
    <submittedName>
        <fullName evidence="1">BZ3500_MvSof-1268-A1-R1_Chr1-3g02426 protein</fullName>
    </submittedName>
</protein>
<name>A0A2X0L5I8_9BASI</name>
<organism evidence="1 2">
    <name type="scientific">Microbotryum saponariae</name>
    <dbReference type="NCBI Taxonomy" id="289078"/>
    <lineage>
        <taxon>Eukaryota</taxon>
        <taxon>Fungi</taxon>
        <taxon>Dikarya</taxon>
        <taxon>Basidiomycota</taxon>
        <taxon>Pucciniomycotina</taxon>
        <taxon>Microbotryomycetes</taxon>
        <taxon>Microbotryales</taxon>
        <taxon>Microbotryaceae</taxon>
        <taxon>Microbotryum</taxon>
    </lineage>
</organism>
<accession>A0A2X0L5I8</accession>
<dbReference type="EMBL" id="FMWP01000014">
    <property type="protein sequence ID" value="SCZ90963.1"/>
    <property type="molecule type" value="Genomic_DNA"/>
</dbReference>
<reference evidence="2" key="1">
    <citation type="submission" date="2016-10" db="EMBL/GenBank/DDBJ databases">
        <authorList>
            <person name="Jeantristanb JTB J.-T."/>
            <person name="Ricardo R."/>
        </authorList>
    </citation>
    <scope>NUCLEOTIDE SEQUENCE [LARGE SCALE GENOMIC DNA]</scope>
</reference>
<dbReference type="AlphaFoldDB" id="A0A2X0L5I8"/>
<proteinExistence type="predicted"/>
<evidence type="ECO:0000313" key="2">
    <source>
        <dbReference type="Proteomes" id="UP000249723"/>
    </source>
</evidence>
<gene>
    <name evidence="1" type="ORF">BZ3500_MVSOF-1268-A1-R1_CHR1-3G02426</name>
</gene>
<sequence>MKCNIGYKAFHGTCVAIIAPACTKKSIAFYDNFQTSKNGEPAVTVT</sequence>